<organism evidence="2 3">
    <name type="scientific">Porphyromonas gingivalis F0570</name>
    <dbReference type="NCBI Taxonomy" id="1227271"/>
    <lineage>
        <taxon>Bacteria</taxon>
        <taxon>Pseudomonadati</taxon>
        <taxon>Bacteroidota</taxon>
        <taxon>Bacteroidia</taxon>
        <taxon>Bacteroidales</taxon>
        <taxon>Porphyromonadaceae</taxon>
        <taxon>Porphyromonas</taxon>
    </lineage>
</organism>
<name>A0A0E2LNI3_PORGN</name>
<dbReference type="Proteomes" id="UP000016630">
    <property type="component" value="Unassembled WGS sequence"/>
</dbReference>
<evidence type="ECO:0000256" key="1">
    <source>
        <dbReference type="SAM" id="Phobius"/>
    </source>
</evidence>
<dbReference type="PATRIC" id="fig|1227271.3.peg.1558"/>
<proteinExistence type="predicted"/>
<reference evidence="2 3" key="1">
    <citation type="submission" date="2013-06" db="EMBL/GenBank/DDBJ databases">
        <authorList>
            <person name="Weinstock G."/>
            <person name="Sodergren E."/>
            <person name="Lobos E.A."/>
            <person name="Fulton L."/>
            <person name="Fulton R."/>
            <person name="Courtney L."/>
            <person name="Fronick C."/>
            <person name="O'Laughlin M."/>
            <person name="Godfrey J."/>
            <person name="Wilson R.M."/>
            <person name="Miner T."/>
            <person name="Farmer C."/>
            <person name="Delehaunty K."/>
            <person name="Cordes M."/>
            <person name="Minx P."/>
            <person name="Tomlinson C."/>
            <person name="Chen J."/>
            <person name="Wollam A."/>
            <person name="Pepin K.H."/>
            <person name="Bhonagiri V."/>
            <person name="Zhang X."/>
            <person name="Warren W."/>
            <person name="Mitreva M."/>
            <person name="Mardis E.R."/>
            <person name="Wilson R.K."/>
        </authorList>
    </citation>
    <scope>NUCLEOTIDE SEQUENCE [LARGE SCALE GENOMIC DNA]</scope>
    <source>
        <strain evidence="2 3">F0570</strain>
    </source>
</reference>
<dbReference type="EMBL" id="AWUW01000130">
    <property type="protein sequence ID" value="ERJ64533.1"/>
    <property type="molecule type" value="Genomic_DNA"/>
</dbReference>
<keyword evidence="1" id="KW-0812">Transmembrane</keyword>
<dbReference type="AlphaFoldDB" id="A0A0E2LNI3"/>
<evidence type="ECO:0008006" key="4">
    <source>
        <dbReference type="Google" id="ProtNLM"/>
    </source>
</evidence>
<feature type="transmembrane region" description="Helical" evidence="1">
    <location>
        <begin position="33"/>
        <end position="50"/>
    </location>
</feature>
<comment type="caution">
    <text evidence="2">The sequence shown here is derived from an EMBL/GenBank/DDBJ whole genome shotgun (WGS) entry which is preliminary data.</text>
</comment>
<evidence type="ECO:0000313" key="3">
    <source>
        <dbReference type="Proteomes" id="UP000016630"/>
    </source>
</evidence>
<sequence length="566" mass="64044">MSDNCHLTEKSFRSVVLPKDSILTLFFRICLRNWYWILLSIVLFAGWGVVKYKRAGMAPSTYFTTVMARFPEGVQRASSGGLNPNYNVYDNYTPRWEGISVLDQNSIFNGLCATSLVERVGEKIQYDVNYYLPGKVTNHDFYDHTPIHLIFSPESALSSFTVKMKVEKEHATILSLKGKHDGEKVSIKDIRLPYGISVATPIGELRVEKTPRFDYETSKKEFFSKPIIIVTKESKDKARVLYDSGLRTEESKGRIEMRITIKRSLGFARDFLDGIIEEFDIQSREKYRQEVEEKIALAEKSLSELQKSEGPVSDSTLVSLGITEKERNADSEALRKKLVSMINEYKVDLLTADASSSLIVLDKTKSVPVSKKDLLILIINLVMGLFFPMIIFFVYIVLRNLILVPSELGEKALKRILALLNGNKKRAATMQRDIDLLRLNLTEYLPDSASSCIILTGMSGNEQTERIATELVSSFERKGKNFQILHLEESDAALKEMTALREKGISVFAIAPSVVRSALTVEVSFVADVSLLLAESMHSKRNDKDEVEAFICQSRCPAFVLWLDRY</sequence>
<keyword evidence="1" id="KW-1133">Transmembrane helix</keyword>
<keyword evidence="1" id="KW-0472">Membrane</keyword>
<gene>
    <name evidence="2" type="ORF">HMPREF1555_01790</name>
</gene>
<dbReference type="HOGENOM" id="CLU_481329_0_0_10"/>
<accession>A0A0E2LNI3</accession>
<protein>
    <recommendedName>
        <fullName evidence="4">Chain length determinant protein</fullName>
    </recommendedName>
</protein>
<evidence type="ECO:0000313" key="2">
    <source>
        <dbReference type="EMBL" id="ERJ64533.1"/>
    </source>
</evidence>
<feature type="transmembrane region" description="Helical" evidence="1">
    <location>
        <begin position="374"/>
        <end position="398"/>
    </location>
</feature>